<sequence length="349" mass="38449">MAGAAVAMRTCLVVIARDEAARIERLLNSLRPWVDEMLVLDTGSVDATPSLAAACGARVEGFSWCDDFAAARNAALDAAAADWHLLLDADEWLISGGEALLALRQTRPDFVGTIALQDHFFDGELRHAHSRLSRVLPGAVRYTGRIHEQPQHALPVKPLSIVVGHDGYLPERLQAKRGRNQGLLQQELQAHPEQAYLWYQLGKDCAVYDEHERAEQCFEKAAALPHPEQGWWFDLVTRRLFALKQLKRHEQAVQFAQTQLGVCAASPDFFFALGDLLLDFAADAPDQAPHLLPMIEDAWRRCLELGERPDLSGAVAGRGSYLAAHNLALVLDGTGRAQEAADLRRAFAG</sequence>
<keyword evidence="3" id="KW-0808">Transferase</keyword>
<dbReference type="Pfam" id="PF00535">
    <property type="entry name" value="Glycos_transf_2"/>
    <property type="match status" value="1"/>
</dbReference>
<dbReference type="RefSeq" id="WP_273601917.1">
    <property type="nucleotide sequence ID" value="NZ_JAQQXT010000014.1"/>
</dbReference>
<dbReference type="InterPro" id="IPR001173">
    <property type="entry name" value="Glyco_trans_2-like"/>
</dbReference>
<evidence type="ECO:0000313" key="3">
    <source>
        <dbReference type="EMBL" id="MDC8773795.1"/>
    </source>
</evidence>
<dbReference type="Proteomes" id="UP001221189">
    <property type="component" value="Unassembled WGS sequence"/>
</dbReference>
<evidence type="ECO:0000313" key="4">
    <source>
        <dbReference type="Proteomes" id="UP001221189"/>
    </source>
</evidence>
<name>A0ABT5KIM8_9BURK</name>
<comment type="caution">
    <text evidence="3">The sequence shown here is derived from an EMBL/GenBank/DDBJ whole genome shotgun (WGS) entry which is preliminary data.</text>
</comment>
<dbReference type="EC" id="2.4.-.-" evidence="3"/>
<proteinExistence type="inferred from homology"/>
<organism evidence="3 4">
    <name type="scientific">Roseateles albus</name>
    <dbReference type="NCBI Taxonomy" id="2987525"/>
    <lineage>
        <taxon>Bacteria</taxon>
        <taxon>Pseudomonadati</taxon>
        <taxon>Pseudomonadota</taxon>
        <taxon>Betaproteobacteria</taxon>
        <taxon>Burkholderiales</taxon>
        <taxon>Sphaerotilaceae</taxon>
        <taxon>Roseateles</taxon>
    </lineage>
</organism>
<dbReference type="Gene3D" id="3.90.550.10">
    <property type="entry name" value="Spore Coat Polysaccharide Biosynthesis Protein SpsA, Chain A"/>
    <property type="match status" value="1"/>
</dbReference>
<keyword evidence="4" id="KW-1185">Reference proteome</keyword>
<dbReference type="InterPro" id="IPR011990">
    <property type="entry name" value="TPR-like_helical_dom_sf"/>
</dbReference>
<dbReference type="EMBL" id="JAQQXT010000014">
    <property type="protein sequence ID" value="MDC8773795.1"/>
    <property type="molecule type" value="Genomic_DNA"/>
</dbReference>
<evidence type="ECO:0000259" key="2">
    <source>
        <dbReference type="Pfam" id="PF00535"/>
    </source>
</evidence>
<dbReference type="PANTHER" id="PTHR43630:SF2">
    <property type="entry name" value="GLYCOSYLTRANSFERASE"/>
    <property type="match status" value="1"/>
</dbReference>
<dbReference type="Gene3D" id="1.25.40.10">
    <property type="entry name" value="Tetratricopeptide repeat domain"/>
    <property type="match status" value="1"/>
</dbReference>
<dbReference type="SUPFAM" id="SSF48452">
    <property type="entry name" value="TPR-like"/>
    <property type="match status" value="1"/>
</dbReference>
<dbReference type="GO" id="GO:0016757">
    <property type="term" value="F:glycosyltransferase activity"/>
    <property type="evidence" value="ECO:0007669"/>
    <property type="project" value="UniProtKB-KW"/>
</dbReference>
<dbReference type="InterPro" id="IPR029044">
    <property type="entry name" value="Nucleotide-diphossugar_trans"/>
</dbReference>
<gene>
    <name evidence="3" type="ORF">PRZ03_19655</name>
</gene>
<protein>
    <submittedName>
        <fullName evidence="3">Glycosyltransferase</fullName>
        <ecNumber evidence="3">2.4.-.-</ecNumber>
    </submittedName>
</protein>
<comment type="similarity">
    <text evidence="1">Belongs to the glycosyltransferase 2 family. WaaE/KdtX subfamily.</text>
</comment>
<evidence type="ECO:0000256" key="1">
    <source>
        <dbReference type="ARBA" id="ARBA00038494"/>
    </source>
</evidence>
<reference evidence="3 4" key="1">
    <citation type="submission" date="2022-10" db="EMBL/GenBank/DDBJ databases">
        <title>Paucibacter sp. hw1 Genome sequencing.</title>
        <authorList>
            <person name="Park S."/>
        </authorList>
    </citation>
    <scope>NUCLEOTIDE SEQUENCE [LARGE SCALE GENOMIC DNA]</scope>
    <source>
        <strain evidence="4">hw1</strain>
    </source>
</reference>
<accession>A0ABT5KIM8</accession>
<feature type="domain" description="Glycosyltransferase 2-like" evidence="2">
    <location>
        <begin position="12"/>
        <end position="96"/>
    </location>
</feature>
<dbReference type="PANTHER" id="PTHR43630">
    <property type="entry name" value="POLY-BETA-1,6-N-ACETYL-D-GLUCOSAMINE SYNTHASE"/>
    <property type="match status" value="1"/>
</dbReference>
<dbReference type="SUPFAM" id="SSF53448">
    <property type="entry name" value="Nucleotide-diphospho-sugar transferases"/>
    <property type="match status" value="1"/>
</dbReference>
<keyword evidence="3" id="KW-0328">Glycosyltransferase</keyword>